<dbReference type="Pfam" id="PF00486">
    <property type="entry name" value="Trans_reg_C"/>
    <property type="match status" value="1"/>
</dbReference>
<feature type="DNA-binding region" description="OmpR/PhoB-type" evidence="3">
    <location>
        <begin position="1"/>
        <end position="103"/>
    </location>
</feature>
<dbReference type="PANTHER" id="PTHR47691:SF3">
    <property type="entry name" value="HTH-TYPE TRANSCRIPTIONAL REGULATOR RV0890C-RELATED"/>
    <property type="match status" value="1"/>
</dbReference>
<feature type="domain" description="OmpR/PhoB-type" evidence="5">
    <location>
        <begin position="1"/>
        <end position="103"/>
    </location>
</feature>
<sequence length="1263" mass="133789">MLRFGVLGPLEVHAEGRRVDVPGAKLRALLAVLLFHAGEPVPAATLRQALWGDRPPASATASLQNHVARLRRLLEAAEPPGPAGPPGSPGPPGPPGPGDPGDPGDPAGAGSSSGGDETTGIGIGSGIGVGIETRMGAGTRAGTRTGPGAGTATGGISTRISTAEEPPGARHPARIDAVGSAYRIRVAEGELDAAVFTRLAGYARQAHQADDWPAVGRWTTEALVLWRGTPVSDTPVDLLGPAVRELVEIRLETLEWYFDAALRLGRHEGLVSRLTKATGEHPLREGLHVQLMEALHRSGGRAEALEVFRRLRRALVDELGIEPSAVARETQRRILAADGDAPSVPLPPTAQADPEPAHQGPAITVPERAPEPSTRTTDVPDPASDGEAASVTAVTAVAAAVATAAAAGTVTASTAPAPTPADDPDQPPPTPANLPRDITGFTGRDAETAGLLDAVATAAAHRSSPGATAPIFSIDGMPGVGKSAFAVHLAHRLAPEFPDGQLHLALQGHTPGAQPMNAADAAAALLLQVGVPPERIPADPAARAGLWRARLAGKRMLLLLDDVANSDQVRPLLPGFGAGGCLVLLTSRRRLMALDDAVPVTLDVLSADDAARLFAVRAARAGVGADDPGVREVVRLCGRLPLAVHLMASRLRHYPVWQTADLVADLAEANRRMTALSAEDVSVSAVFACSYRDLAPERQRLFRLLGLPPGDDIEPYAAAALSGVEPAQAWLALRDLEERHLVEEPVRGRYRMHDLLREHARSLATVDELETRESAVRRLLHHYLATAVAADRLLAPGGHADRPRLLERLSVDRRARGAVPLRDEAEAVAWFTAESANVLALTEAAASEHPAEIVALATAFYEFLRGRSQWGPAWTLNRLALAAARRTRDVRGEAATLLRGGVLQRYLGAFRDGEKDLMQAWEMYRTMDEPAAQAWALAEVGDVRRVLGEYAAAEADLREAHALYERLGDRIGQAQTLVTRAHIQQMLGEYAAATENLGTALLLYREVGHRRGQANALAHLGDLNQSMGRYGDAEEMHLQALGLFRAIDSRLGQANALIDMAYVQRLTGRYAAAAEALTSALELLHTDTMPLGTANALFQLACVRLATGDATAAAALLTESLALCRAMGSRPGEAHVLLHRGAVDRKLGKLDEARSHMVEALSLFTALDDRAGQAEAHNMIGFLADDRGDPGEARAHHESALEIAKAIGAPLEEARALEGIGVSHWRQGRADLARPGLAESLAIHRRLRDAETGRVERRLLDVG</sequence>
<dbReference type="InterPro" id="IPR011990">
    <property type="entry name" value="TPR-like_helical_dom_sf"/>
</dbReference>
<comment type="caution">
    <text evidence="6">The sequence shown here is derived from an EMBL/GenBank/DDBJ whole genome shotgun (WGS) entry which is preliminary data.</text>
</comment>
<evidence type="ECO:0000259" key="5">
    <source>
        <dbReference type="PROSITE" id="PS51755"/>
    </source>
</evidence>
<feature type="region of interest" description="Disordered" evidence="4">
    <location>
        <begin position="77"/>
        <end position="172"/>
    </location>
</feature>
<dbReference type="PRINTS" id="PR00364">
    <property type="entry name" value="DISEASERSIST"/>
</dbReference>
<dbReference type="EMBL" id="BAAAQN010000020">
    <property type="protein sequence ID" value="GAA2033228.1"/>
    <property type="molecule type" value="Genomic_DNA"/>
</dbReference>
<dbReference type="SUPFAM" id="SSF46894">
    <property type="entry name" value="C-terminal effector domain of the bipartite response regulators"/>
    <property type="match status" value="1"/>
</dbReference>
<dbReference type="Pfam" id="PF03704">
    <property type="entry name" value="BTAD"/>
    <property type="match status" value="1"/>
</dbReference>
<dbReference type="InterPro" id="IPR019734">
    <property type="entry name" value="TPR_rpt"/>
</dbReference>
<comment type="similarity">
    <text evidence="1">Belongs to the AfsR/DnrI/RedD regulatory family.</text>
</comment>
<dbReference type="Proteomes" id="UP001500751">
    <property type="component" value="Unassembled WGS sequence"/>
</dbReference>
<dbReference type="InterPro" id="IPR036388">
    <property type="entry name" value="WH-like_DNA-bd_sf"/>
</dbReference>
<accession>A0ABP5FV47</accession>
<dbReference type="PANTHER" id="PTHR47691">
    <property type="entry name" value="REGULATOR-RELATED"/>
    <property type="match status" value="1"/>
</dbReference>
<dbReference type="SMART" id="SM01043">
    <property type="entry name" value="BTAD"/>
    <property type="match status" value="1"/>
</dbReference>
<protein>
    <recommendedName>
        <fullName evidence="5">OmpR/PhoB-type domain-containing protein</fullName>
    </recommendedName>
</protein>
<feature type="compositionally biased region" description="Low complexity" evidence="4">
    <location>
        <begin position="104"/>
        <end position="120"/>
    </location>
</feature>
<name>A0ABP5FV47_9ACTN</name>
<feature type="compositionally biased region" description="Pro residues" evidence="4">
    <location>
        <begin position="417"/>
        <end position="432"/>
    </location>
</feature>
<dbReference type="SMART" id="SM00862">
    <property type="entry name" value="Trans_reg_C"/>
    <property type="match status" value="1"/>
</dbReference>
<dbReference type="InterPro" id="IPR001867">
    <property type="entry name" value="OmpR/PhoB-type_DNA-bd"/>
</dbReference>
<reference evidence="7" key="1">
    <citation type="journal article" date="2019" name="Int. J. Syst. Evol. Microbiol.">
        <title>The Global Catalogue of Microorganisms (GCM) 10K type strain sequencing project: providing services to taxonomists for standard genome sequencing and annotation.</title>
        <authorList>
            <consortium name="The Broad Institute Genomics Platform"/>
            <consortium name="The Broad Institute Genome Sequencing Center for Infectious Disease"/>
            <person name="Wu L."/>
            <person name="Ma J."/>
        </authorList>
    </citation>
    <scope>NUCLEOTIDE SEQUENCE [LARGE SCALE GENOMIC DNA]</scope>
    <source>
        <strain evidence="7">JCM 16014</strain>
    </source>
</reference>
<proteinExistence type="inferred from homology"/>
<evidence type="ECO:0000256" key="2">
    <source>
        <dbReference type="ARBA" id="ARBA00023125"/>
    </source>
</evidence>
<dbReference type="SMART" id="SM00028">
    <property type="entry name" value="TPR"/>
    <property type="match status" value="8"/>
</dbReference>
<feature type="region of interest" description="Disordered" evidence="4">
    <location>
        <begin position="338"/>
        <end position="388"/>
    </location>
</feature>
<dbReference type="PROSITE" id="PS51755">
    <property type="entry name" value="OMPR_PHOB"/>
    <property type="match status" value="1"/>
</dbReference>
<keyword evidence="2 3" id="KW-0238">DNA-binding</keyword>
<dbReference type="InterPro" id="IPR005158">
    <property type="entry name" value="BTAD"/>
</dbReference>
<feature type="compositionally biased region" description="Low complexity" evidence="4">
    <location>
        <begin position="130"/>
        <end position="144"/>
    </location>
</feature>
<gene>
    <name evidence="6" type="ORF">GCM10009839_36940</name>
</gene>
<evidence type="ECO:0000256" key="3">
    <source>
        <dbReference type="PROSITE-ProRule" id="PRU01091"/>
    </source>
</evidence>
<keyword evidence="7" id="KW-1185">Reference proteome</keyword>
<dbReference type="CDD" id="cd15831">
    <property type="entry name" value="BTAD"/>
    <property type="match status" value="1"/>
</dbReference>
<evidence type="ECO:0000256" key="4">
    <source>
        <dbReference type="SAM" id="MobiDB-lite"/>
    </source>
</evidence>
<dbReference type="Gene3D" id="1.25.40.10">
    <property type="entry name" value="Tetratricopeptide repeat domain"/>
    <property type="match status" value="3"/>
</dbReference>
<dbReference type="SUPFAM" id="SSF48452">
    <property type="entry name" value="TPR-like"/>
    <property type="match status" value="3"/>
</dbReference>
<dbReference type="Gene3D" id="3.40.50.300">
    <property type="entry name" value="P-loop containing nucleotide triphosphate hydrolases"/>
    <property type="match status" value="1"/>
</dbReference>
<dbReference type="InterPro" id="IPR027417">
    <property type="entry name" value="P-loop_NTPase"/>
</dbReference>
<dbReference type="Pfam" id="PF13424">
    <property type="entry name" value="TPR_12"/>
    <property type="match status" value="2"/>
</dbReference>
<organism evidence="6 7">
    <name type="scientific">Catenulispora yoronensis</name>
    <dbReference type="NCBI Taxonomy" id="450799"/>
    <lineage>
        <taxon>Bacteria</taxon>
        <taxon>Bacillati</taxon>
        <taxon>Actinomycetota</taxon>
        <taxon>Actinomycetes</taxon>
        <taxon>Catenulisporales</taxon>
        <taxon>Catenulisporaceae</taxon>
        <taxon>Catenulispora</taxon>
    </lineage>
</organism>
<evidence type="ECO:0000313" key="6">
    <source>
        <dbReference type="EMBL" id="GAA2033228.1"/>
    </source>
</evidence>
<dbReference type="Gene3D" id="1.10.10.10">
    <property type="entry name" value="Winged helix-like DNA-binding domain superfamily/Winged helix DNA-binding domain"/>
    <property type="match status" value="1"/>
</dbReference>
<evidence type="ECO:0000256" key="1">
    <source>
        <dbReference type="ARBA" id="ARBA00005820"/>
    </source>
</evidence>
<dbReference type="SUPFAM" id="SSF52540">
    <property type="entry name" value="P-loop containing nucleoside triphosphate hydrolases"/>
    <property type="match status" value="1"/>
</dbReference>
<dbReference type="InterPro" id="IPR016032">
    <property type="entry name" value="Sig_transdc_resp-reg_C-effctor"/>
</dbReference>
<feature type="region of interest" description="Disordered" evidence="4">
    <location>
        <begin position="412"/>
        <end position="442"/>
    </location>
</feature>
<feature type="compositionally biased region" description="Pro residues" evidence="4">
    <location>
        <begin position="79"/>
        <end position="100"/>
    </location>
</feature>
<evidence type="ECO:0000313" key="7">
    <source>
        <dbReference type="Proteomes" id="UP001500751"/>
    </source>
</evidence>